<reference evidence="2" key="2">
    <citation type="journal article" date="2015" name="Data Brief">
        <title>Shoot transcriptome of the giant reed, Arundo donax.</title>
        <authorList>
            <person name="Barrero R.A."/>
            <person name="Guerrero F.D."/>
            <person name="Moolhuijzen P."/>
            <person name="Goolsby J.A."/>
            <person name="Tidwell J."/>
            <person name="Bellgard S.E."/>
            <person name="Bellgard M.I."/>
        </authorList>
    </citation>
    <scope>NUCLEOTIDE SEQUENCE</scope>
    <source>
        <tissue evidence="2">Shoot tissue taken approximately 20 cm above the soil surface</tissue>
    </source>
</reference>
<keyword evidence="1" id="KW-1133">Transmembrane helix</keyword>
<organism evidence="2">
    <name type="scientific">Arundo donax</name>
    <name type="common">Giant reed</name>
    <name type="synonym">Donax arundinaceus</name>
    <dbReference type="NCBI Taxonomy" id="35708"/>
    <lineage>
        <taxon>Eukaryota</taxon>
        <taxon>Viridiplantae</taxon>
        <taxon>Streptophyta</taxon>
        <taxon>Embryophyta</taxon>
        <taxon>Tracheophyta</taxon>
        <taxon>Spermatophyta</taxon>
        <taxon>Magnoliopsida</taxon>
        <taxon>Liliopsida</taxon>
        <taxon>Poales</taxon>
        <taxon>Poaceae</taxon>
        <taxon>PACMAD clade</taxon>
        <taxon>Arundinoideae</taxon>
        <taxon>Arundineae</taxon>
        <taxon>Arundo</taxon>
    </lineage>
</organism>
<proteinExistence type="predicted"/>
<sequence>MVTSTLGYFGILFNFFDESFILMMLLLFL</sequence>
<reference evidence="2" key="1">
    <citation type="submission" date="2014-09" db="EMBL/GenBank/DDBJ databases">
        <authorList>
            <person name="Magalhaes I.L.F."/>
            <person name="Oliveira U."/>
            <person name="Santos F.R."/>
            <person name="Vidigal T.H.D.A."/>
            <person name="Brescovit A.D."/>
            <person name="Santos A.J."/>
        </authorList>
    </citation>
    <scope>NUCLEOTIDE SEQUENCE</scope>
    <source>
        <tissue evidence="2">Shoot tissue taken approximately 20 cm above the soil surface</tissue>
    </source>
</reference>
<protein>
    <submittedName>
        <fullName evidence="2">Uncharacterized protein</fullName>
    </submittedName>
</protein>
<keyword evidence="1" id="KW-0812">Transmembrane</keyword>
<dbReference type="AlphaFoldDB" id="A0A0A9FLK9"/>
<name>A0A0A9FLK9_ARUDO</name>
<keyword evidence="1" id="KW-0472">Membrane</keyword>
<accession>A0A0A9FLK9</accession>
<evidence type="ECO:0000313" key="2">
    <source>
        <dbReference type="EMBL" id="JAE13905.1"/>
    </source>
</evidence>
<evidence type="ECO:0000256" key="1">
    <source>
        <dbReference type="SAM" id="Phobius"/>
    </source>
</evidence>
<dbReference type="EMBL" id="GBRH01183991">
    <property type="protein sequence ID" value="JAE13905.1"/>
    <property type="molecule type" value="Transcribed_RNA"/>
</dbReference>
<feature type="transmembrane region" description="Helical" evidence="1">
    <location>
        <begin position="6"/>
        <end position="28"/>
    </location>
</feature>